<name>A0A9P8QFW6_WICPI</name>
<feature type="compositionally biased region" description="Low complexity" evidence="1">
    <location>
        <begin position="43"/>
        <end position="56"/>
    </location>
</feature>
<evidence type="ECO:0000256" key="1">
    <source>
        <dbReference type="SAM" id="MobiDB-lite"/>
    </source>
</evidence>
<reference evidence="2" key="2">
    <citation type="submission" date="2021-01" db="EMBL/GenBank/DDBJ databases">
        <authorList>
            <person name="Schikora-Tamarit M.A."/>
        </authorList>
    </citation>
    <scope>NUCLEOTIDE SEQUENCE</scope>
    <source>
        <strain evidence="2">CBS2887</strain>
    </source>
</reference>
<feature type="region of interest" description="Disordered" evidence="1">
    <location>
        <begin position="88"/>
        <end position="117"/>
    </location>
</feature>
<reference evidence="2" key="1">
    <citation type="journal article" date="2021" name="Open Biol.">
        <title>Shared evolutionary footprints suggest mitochondrial oxidative damage underlies multiple complex I losses in fungi.</title>
        <authorList>
            <person name="Schikora-Tamarit M.A."/>
            <person name="Marcet-Houben M."/>
            <person name="Nosek J."/>
            <person name="Gabaldon T."/>
        </authorList>
    </citation>
    <scope>NUCLEOTIDE SEQUENCE</scope>
    <source>
        <strain evidence="2">CBS2887</strain>
    </source>
</reference>
<dbReference type="Proteomes" id="UP000774326">
    <property type="component" value="Unassembled WGS sequence"/>
</dbReference>
<evidence type="ECO:0000313" key="3">
    <source>
        <dbReference type="Proteomes" id="UP000774326"/>
    </source>
</evidence>
<gene>
    <name evidence="2" type="ORF">WICPIJ_000683</name>
</gene>
<accession>A0A9P8QFW6</accession>
<evidence type="ECO:0000313" key="2">
    <source>
        <dbReference type="EMBL" id="KAH3688345.1"/>
    </source>
</evidence>
<organism evidence="2 3">
    <name type="scientific">Wickerhamomyces pijperi</name>
    <name type="common">Yeast</name>
    <name type="synonym">Pichia pijperi</name>
    <dbReference type="NCBI Taxonomy" id="599730"/>
    <lineage>
        <taxon>Eukaryota</taxon>
        <taxon>Fungi</taxon>
        <taxon>Dikarya</taxon>
        <taxon>Ascomycota</taxon>
        <taxon>Saccharomycotina</taxon>
        <taxon>Saccharomycetes</taxon>
        <taxon>Phaffomycetales</taxon>
        <taxon>Wickerhamomycetaceae</taxon>
        <taxon>Wickerhamomyces</taxon>
    </lineage>
</organism>
<feature type="region of interest" description="Disordered" evidence="1">
    <location>
        <begin position="43"/>
        <end position="66"/>
    </location>
</feature>
<dbReference type="AlphaFoldDB" id="A0A9P8QFW6"/>
<protein>
    <submittedName>
        <fullName evidence="2">Uncharacterized protein</fullName>
    </submittedName>
</protein>
<comment type="caution">
    <text evidence="2">The sequence shown here is derived from an EMBL/GenBank/DDBJ whole genome shotgun (WGS) entry which is preliminary data.</text>
</comment>
<dbReference type="EMBL" id="JAEUBG010000393">
    <property type="protein sequence ID" value="KAH3688345.1"/>
    <property type="molecule type" value="Genomic_DNA"/>
</dbReference>
<sequence length="117" mass="12717">MNSISDSVKVVPKALVTGGKRSWNCLPCKYAFLSTAVNFGRNSSSSLMSPCSSSNSPGILKLEPREMEPSPLKKVKYIVRVNNTTKSIPSPMVKVRNSGRSKSKSRSSPPLMNEVTL</sequence>
<proteinExistence type="predicted"/>
<keyword evidence="3" id="KW-1185">Reference proteome</keyword>